<evidence type="ECO:0000313" key="14">
    <source>
        <dbReference type="Proteomes" id="UP000504630"/>
    </source>
</evidence>
<dbReference type="RefSeq" id="XP_029296623.1">
    <property type="nucleotide sequence ID" value="XM_029440763.1"/>
</dbReference>
<dbReference type="GO" id="GO:0042130">
    <property type="term" value="P:negative regulation of T cell proliferation"/>
    <property type="evidence" value="ECO:0007669"/>
    <property type="project" value="TreeGrafter"/>
</dbReference>
<gene>
    <name evidence="15 16" type="primary">LOC115014100</name>
</gene>
<dbReference type="GO" id="GO:0031295">
    <property type="term" value="P:T cell costimulation"/>
    <property type="evidence" value="ECO:0007669"/>
    <property type="project" value="TreeGrafter"/>
</dbReference>
<dbReference type="RefSeq" id="XP_029296614.1">
    <property type="nucleotide sequence ID" value="XM_029440754.1"/>
</dbReference>
<keyword evidence="14" id="KW-1185">Reference proteome</keyword>
<dbReference type="InterPro" id="IPR007110">
    <property type="entry name" value="Ig-like_dom"/>
</dbReference>
<feature type="domain" description="Ig-like" evidence="13">
    <location>
        <begin position="38"/>
        <end position="135"/>
    </location>
</feature>
<dbReference type="GO" id="GO:0042102">
    <property type="term" value="P:positive regulation of T cell proliferation"/>
    <property type="evidence" value="ECO:0007669"/>
    <property type="project" value="TreeGrafter"/>
</dbReference>
<keyword evidence="6 11" id="KW-0472">Membrane</keyword>
<proteinExistence type="predicted"/>
<keyword evidence="8" id="KW-0675">Receptor</keyword>
<keyword evidence="5 11" id="KW-1133">Transmembrane helix</keyword>
<feature type="signal peptide" evidence="12">
    <location>
        <begin position="1"/>
        <end position="22"/>
    </location>
</feature>
<dbReference type="GO" id="GO:0006955">
    <property type="term" value="P:immune response"/>
    <property type="evidence" value="ECO:0007669"/>
    <property type="project" value="TreeGrafter"/>
</dbReference>
<dbReference type="PANTHER" id="PTHR25466:SF14">
    <property type="entry name" value="BUTYROPHILIN SUBFAMILY 2 MEMBER A2-LIKE-RELATED"/>
    <property type="match status" value="1"/>
</dbReference>
<dbReference type="InterPro" id="IPR003599">
    <property type="entry name" value="Ig_sub"/>
</dbReference>
<evidence type="ECO:0000256" key="7">
    <source>
        <dbReference type="ARBA" id="ARBA00023157"/>
    </source>
</evidence>
<dbReference type="AlphaFoldDB" id="A0A6J2QF35"/>
<evidence type="ECO:0000256" key="12">
    <source>
        <dbReference type="SAM" id="SignalP"/>
    </source>
</evidence>
<dbReference type="InterPro" id="IPR036179">
    <property type="entry name" value="Ig-like_dom_sf"/>
</dbReference>
<dbReference type="GO" id="GO:0009897">
    <property type="term" value="C:external side of plasma membrane"/>
    <property type="evidence" value="ECO:0007669"/>
    <property type="project" value="TreeGrafter"/>
</dbReference>
<evidence type="ECO:0000256" key="1">
    <source>
        <dbReference type="ARBA" id="ARBA00004251"/>
    </source>
</evidence>
<dbReference type="GO" id="GO:0007166">
    <property type="term" value="P:cell surface receptor signaling pathway"/>
    <property type="evidence" value="ECO:0007669"/>
    <property type="project" value="TreeGrafter"/>
</dbReference>
<dbReference type="SUPFAM" id="SSF48726">
    <property type="entry name" value="Immunoglobulin"/>
    <property type="match status" value="2"/>
</dbReference>
<feature type="transmembrane region" description="Helical" evidence="11">
    <location>
        <begin position="246"/>
        <end position="267"/>
    </location>
</feature>
<dbReference type="GO" id="GO:0071222">
    <property type="term" value="P:cellular response to lipopolysaccharide"/>
    <property type="evidence" value="ECO:0007669"/>
    <property type="project" value="TreeGrafter"/>
</dbReference>
<organism evidence="14 15">
    <name type="scientific">Cottoperca gobio</name>
    <name type="common">Frogmouth</name>
    <name type="synonym">Aphritis gobio</name>
    <dbReference type="NCBI Taxonomy" id="56716"/>
    <lineage>
        <taxon>Eukaryota</taxon>
        <taxon>Metazoa</taxon>
        <taxon>Chordata</taxon>
        <taxon>Craniata</taxon>
        <taxon>Vertebrata</taxon>
        <taxon>Euteleostomi</taxon>
        <taxon>Actinopterygii</taxon>
        <taxon>Neopterygii</taxon>
        <taxon>Teleostei</taxon>
        <taxon>Neoteleostei</taxon>
        <taxon>Acanthomorphata</taxon>
        <taxon>Eupercaria</taxon>
        <taxon>Perciformes</taxon>
        <taxon>Notothenioidei</taxon>
        <taxon>Bovichtidae</taxon>
        <taxon>Cottoperca</taxon>
    </lineage>
</organism>
<evidence type="ECO:0000256" key="5">
    <source>
        <dbReference type="ARBA" id="ARBA00022989"/>
    </source>
</evidence>
<evidence type="ECO:0000256" key="4">
    <source>
        <dbReference type="ARBA" id="ARBA00022729"/>
    </source>
</evidence>
<dbReference type="SMART" id="SM00409">
    <property type="entry name" value="IG"/>
    <property type="match status" value="1"/>
</dbReference>
<evidence type="ECO:0000256" key="8">
    <source>
        <dbReference type="ARBA" id="ARBA00023170"/>
    </source>
</evidence>
<keyword evidence="10" id="KW-0393">Immunoglobulin domain</keyword>
<keyword evidence="2" id="KW-1003">Cell membrane</keyword>
<evidence type="ECO:0000256" key="2">
    <source>
        <dbReference type="ARBA" id="ARBA00022475"/>
    </source>
</evidence>
<dbReference type="Pfam" id="PF07686">
    <property type="entry name" value="V-set"/>
    <property type="match status" value="1"/>
</dbReference>
<dbReference type="InterPro" id="IPR013106">
    <property type="entry name" value="Ig_V-set"/>
</dbReference>
<evidence type="ECO:0000256" key="11">
    <source>
        <dbReference type="SAM" id="Phobius"/>
    </source>
</evidence>
<dbReference type="GeneTree" id="ENSGT00540000073890"/>
<dbReference type="Proteomes" id="UP000504630">
    <property type="component" value="Chromosome 1"/>
</dbReference>
<feature type="chain" id="PRO_5044642385" evidence="12">
    <location>
        <begin position="23"/>
        <end position="301"/>
    </location>
</feature>
<evidence type="ECO:0000256" key="9">
    <source>
        <dbReference type="ARBA" id="ARBA00023180"/>
    </source>
</evidence>
<keyword evidence="7" id="KW-1015">Disulfide bond</keyword>
<evidence type="ECO:0000313" key="16">
    <source>
        <dbReference type="RefSeq" id="XP_029296623.1"/>
    </source>
</evidence>
<keyword evidence="4 12" id="KW-0732">Signal</keyword>
<dbReference type="InterPro" id="IPR013783">
    <property type="entry name" value="Ig-like_fold"/>
</dbReference>
<evidence type="ECO:0000256" key="10">
    <source>
        <dbReference type="ARBA" id="ARBA00023319"/>
    </source>
</evidence>
<reference evidence="15 16" key="1">
    <citation type="submission" date="2025-04" db="UniProtKB">
        <authorList>
            <consortium name="RefSeq"/>
        </authorList>
    </citation>
    <scope>IDENTIFICATION</scope>
</reference>
<dbReference type="InterPro" id="IPR051713">
    <property type="entry name" value="T-cell_Activation_Regulation"/>
</dbReference>
<keyword evidence="3 11" id="KW-0812">Transmembrane</keyword>
<comment type="subcellular location">
    <subcellularLocation>
        <location evidence="1">Cell membrane</location>
        <topology evidence="1">Single-pass type I membrane protein</topology>
    </subcellularLocation>
</comment>
<dbReference type="KEGG" id="cgob:115014100"/>
<evidence type="ECO:0000313" key="15">
    <source>
        <dbReference type="RefSeq" id="XP_029296614.1"/>
    </source>
</evidence>
<dbReference type="OrthoDB" id="9942764at2759"/>
<keyword evidence="9" id="KW-0325">Glycoprotein</keyword>
<accession>A0A6J2QF35</accession>
<dbReference type="GeneID" id="115014100"/>
<name>A0A6J2QF35_COTGO</name>
<dbReference type="Gene3D" id="2.60.40.10">
    <property type="entry name" value="Immunoglobulins"/>
    <property type="match status" value="2"/>
</dbReference>
<dbReference type="PROSITE" id="PS50835">
    <property type="entry name" value="IG_LIKE"/>
    <property type="match status" value="2"/>
</dbReference>
<dbReference type="PANTHER" id="PTHR25466">
    <property type="entry name" value="T-LYMPHOCYTE ACTIVATION ANTIGEN"/>
    <property type="match status" value="1"/>
</dbReference>
<sequence>MNMASFGILCLFTVIYISIGNAAFIELECRAEHVGQYGQQSLLECVVKITQEVPDVEIRVVTWRKKGVEDVLLVFNGQDVSQKSGYSFAESSWNVQNMNVSLLITNTSVENEGLYECMVVTDRGDNTKLTSLKVKAKYSKPVVQFNQVTRTLMCDSHGGYLKGQLRWFSELSTEWTKSSEMEAELEKSGLFHLSSKLTLLEGSTFSKYTCIVFNASGDKEEEATFEIQGAPKYEGQRKDLDPASKIVAPVVVIGSLITGLLMALLIYRRRSQRGHHRVETHEAVVEVELQEMDEPCRDNMA</sequence>
<evidence type="ECO:0000256" key="6">
    <source>
        <dbReference type="ARBA" id="ARBA00023136"/>
    </source>
</evidence>
<feature type="domain" description="Ig-like" evidence="13">
    <location>
        <begin position="146"/>
        <end position="226"/>
    </location>
</feature>
<protein>
    <submittedName>
        <fullName evidence="15 16">Uncharacterized protein LOC115014100</fullName>
    </submittedName>
</protein>
<evidence type="ECO:0000259" key="13">
    <source>
        <dbReference type="PROSITE" id="PS50835"/>
    </source>
</evidence>
<evidence type="ECO:0000256" key="3">
    <source>
        <dbReference type="ARBA" id="ARBA00022692"/>
    </source>
</evidence>